<organism evidence="4 5">
    <name type="scientific">Spirodela intermedia</name>
    <name type="common">Intermediate duckweed</name>
    <dbReference type="NCBI Taxonomy" id="51605"/>
    <lineage>
        <taxon>Eukaryota</taxon>
        <taxon>Viridiplantae</taxon>
        <taxon>Streptophyta</taxon>
        <taxon>Embryophyta</taxon>
        <taxon>Tracheophyta</taxon>
        <taxon>Spermatophyta</taxon>
        <taxon>Magnoliopsida</taxon>
        <taxon>Liliopsida</taxon>
        <taxon>Araceae</taxon>
        <taxon>Lemnoideae</taxon>
        <taxon>Spirodela</taxon>
    </lineage>
</organism>
<dbReference type="OrthoDB" id="1882346at2759"/>
<feature type="domain" description="DYW" evidence="3">
    <location>
        <begin position="738"/>
        <end position="830"/>
    </location>
</feature>
<accession>A0A7I8K0Q2</accession>
<dbReference type="Pfam" id="PF12854">
    <property type="entry name" value="PPR_1"/>
    <property type="match status" value="1"/>
</dbReference>
<keyword evidence="5" id="KW-1185">Reference proteome</keyword>
<dbReference type="AlphaFoldDB" id="A0A7I8K0Q2"/>
<evidence type="ECO:0000256" key="1">
    <source>
        <dbReference type="ARBA" id="ARBA00022737"/>
    </source>
</evidence>
<feature type="repeat" description="PPR" evidence="2">
    <location>
        <begin position="420"/>
        <end position="454"/>
    </location>
</feature>
<dbReference type="InterPro" id="IPR002885">
    <property type="entry name" value="PPR_rpt"/>
</dbReference>
<dbReference type="PANTHER" id="PTHR47926">
    <property type="entry name" value="PENTATRICOPEPTIDE REPEAT-CONTAINING PROTEIN"/>
    <property type="match status" value="1"/>
</dbReference>
<proteinExistence type="predicted"/>
<dbReference type="InterPro" id="IPR032867">
    <property type="entry name" value="DYW_dom"/>
</dbReference>
<feature type="repeat" description="PPR" evidence="2">
    <location>
        <begin position="521"/>
        <end position="555"/>
    </location>
</feature>
<feature type="repeat" description="PPR" evidence="2">
    <location>
        <begin position="117"/>
        <end position="151"/>
    </location>
</feature>
<gene>
    <name evidence="4" type="ORF">SI8410_02001961</name>
</gene>
<dbReference type="Pfam" id="PF01535">
    <property type="entry name" value="PPR"/>
    <property type="match status" value="4"/>
</dbReference>
<dbReference type="NCBIfam" id="TIGR00756">
    <property type="entry name" value="PPR"/>
    <property type="match status" value="7"/>
</dbReference>
<dbReference type="GO" id="GO:0008270">
    <property type="term" value="F:zinc ion binding"/>
    <property type="evidence" value="ECO:0007669"/>
    <property type="project" value="InterPro"/>
</dbReference>
<feature type="repeat" description="PPR" evidence="2">
    <location>
        <begin position="218"/>
        <end position="252"/>
    </location>
</feature>
<reference evidence="4" key="1">
    <citation type="submission" date="2020-02" db="EMBL/GenBank/DDBJ databases">
        <authorList>
            <person name="Scholz U."/>
            <person name="Mascher M."/>
            <person name="Fiebig A."/>
        </authorList>
    </citation>
    <scope>NUCLEOTIDE SEQUENCE</scope>
</reference>
<dbReference type="FunFam" id="1.25.40.10:FF:001093">
    <property type="entry name" value="Pentatricopeptide repeat-containing protein At2g34400"/>
    <property type="match status" value="1"/>
</dbReference>
<dbReference type="InterPro" id="IPR046960">
    <property type="entry name" value="PPR_At4g14850-like_plant"/>
</dbReference>
<name>A0A7I8K0Q2_SPIIN</name>
<dbReference type="Pfam" id="PF20431">
    <property type="entry name" value="E_motif"/>
    <property type="match status" value="1"/>
</dbReference>
<dbReference type="GO" id="GO:0009451">
    <property type="term" value="P:RNA modification"/>
    <property type="evidence" value="ECO:0007669"/>
    <property type="project" value="InterPro"/>
</dbReference>
<dbReference type="InterPro" id="IPR046848">
    <property type="entry name" value="E_motif"/>
</dbReference>
<feature type="repeat" description="PPR" evidence="2">
    <location>
        <begin position="86"/>
        <end position="116"/>
    </location>
</feature>
<evidence type="ECO:0000256" key="2">
    <source>
        <dbReference type="PROSITE-ProRule" id="PRU00708"/>
    </source>
</evidence>
<dbReference type="FunFam" id="1.25.40.10:FF:000344">
    <property type="entry name" value="Pentatricopeptide repeat-containing protein"/>
    <property type="match status" value="1"/>
</dbReference>
<dbReference type="Pfam" id="PF13041">
    <property type="entry name" value="PPR_2"/>
    <property type="match status" value="4"/>
</dbReference>
<feature type="repeat" description="PPR" evidence="2">
    <location>
        <begin position="556"/>
        <end position="590"/>
    </location>
</feature>
<dbReference type="PANTHER" id="PTHR47926:SF475">
    <property type="entry name" value="DYW DOMAIN-CONTAINING PROTEIN"/>
    <property type="match status" value="1"/>
</dbReference>
<feature type="repeat" description="PPR" evidence="2">
    <location>
        <begin position="187"/>
        <end position="217"/>
    </location>
</feature>
<evidence type="ECO:0000313" key="5">
    <source>
        <dbReference type="Proteomes" id="UP000663760"/>
    </source>
</evidence>
<dbReference type="Proteomes" id="UP000663760">
    <property type="component" value="Chromosome 2"/>
</dbReference>
<dbReference type="PROSITE" id="PS51375">
    <property type="entry name" value="PPR"/>
    <property type="match status" value="8"/>
</dbReference>
<protein>
    <recommendedName>
        <fullName evidence="3">DYW domain-containing protein</fullName>
    </recommendedName>
</protein>
<dbReference type="EMBL" id="LR746265">
    <property type="protein sequence ID" value="CAA7390480.1"/>
    <property type="molecule type" value="Genomic_DNA"/>
</dbReference>
<dbReference type="InterPro" id="IPR011990">
    <property type="entry name" value="TPR-like_helical_dom_sf"/>
</dbReference>
<evidence type="ECO:0000259" key="3">
    <source>
        <dbReference type="Pfam" id="PF14432"/>
    </source>
</evidence>
<dbReference type="Gene3D" id="1.25.40.10">
    <property type="entry name" value="Tetratricopeptide repeat domain"/>
    <property type="match status" value="6"/>
</dbReference>
<evidence type="ECO:0000313" key="4">
    <source>
        <dbReference type="EMBL" id="CAA7390480.1"/>
    </source>
</evidence>
<feature type="repeat" description="PPR" evidence="2">
    <location>
        <begin position="319"/>
        <end position="353"/>
    </location>
</feature>
<dbReference type="GO" id="GO:0003723">
    <property type="term" value="F:RNA binding"/>
    <property type="evidence" value="ECO:0007669"/>
    <property type="project" value="InterPro"/>
</dbReference>
<sequence length="830" mass="90894">MRHGLRAHTWLHTLTAPPVVPQRALPAATPRAAAAAAAGFEDADAQMVKTGFDPRTCSANHALEGLLRAGDLPGARRLFDEMLHRNTFTLNLMISGYAKSGGLREARSLFEETSQRNKITWTVMMGAYAKSGLAGEAFVVFVEMMRSGTKPDHVAVVTLLSACDGAGASSSVAQVHAQVGRLGHGSKLIVCNTLVDAYCKCGLLEDASRLFGEVICKDSVTFNAMLMGYSREGRHTRALELLLEMRRSGLKASQFTFSGSLSAATGLGDLGLGRQIHGAVIKSNFCWNVFVGNALLDFYSKVDCFAEMVQLFLGMPEMDNVSYNVLISGFASAGRNEDSLELFRELQSTGFDRKQFPFASVLSVATAERSLSMGRQLHAQAIVAGAASDVLVGNSLVDMYAKCGDLATAGVIFESRTDRNTVSWTAMISGYIENGLFEEALGLFSAMRRSGQCPDRATFSSVLRAAASLALAGLGRQLHSYLVRFGYTSNVYVGSALVDMYAKCGCLRDTEQAFGEMPSRNIVSWNAMMSAYAHSGCGGDAVALLDRMRRCGVEPDSVTFLCALSACSHGGLVDEGLRLFRSMRASHFLPSPRREHYCCVIDLLGRVGRLDEAEKLATEAPFDEPDPIIWSSILNSCRIHRNQDLARRAAERLFGMELRDAAPYVIMSNIYAAAGRWEEVGEMKRFMRARGVRKEPAFSWVEVGRAVHRFMSDDDAHPQIGEVRRALDELSGEMERRGYRADTSWALHNVEEGMKAESLRYHSERLAIAFALMSTPEGAPVRVMKNLRACADCHAAIKVISLIVGREITVRDSSRFHHFRDGFCSCADYW</sequence>
<dbReference type="Pfam" id="PF14432">
    <property type="entry name" value="DYW_deaminase"/>
    <property type="match status" value="1"/>
</dbReference>
<keyword evidence="1" id="KW-0677">Repeat</keyword>